<evidence type="ECO:0000256" key="4">
    <source>
        <dbReference type="ARBA" id="ARBA00023136"/>
    </source>
</evidence>
<reference evidence="6 7" key="1">
    <citation type="journal article" date="2015" name="Biotechnol. Biofuels">
        <title>Enhanced degradation of softwood versus hardwood by the white-rot fungus Pycnoporus coccineus.</title>
        <authorList>
            <person name="Couturier M."/>
            <person name="Navarro D."/>
            <person name="Chevret D."/>
            <person name="Henrissat B."/>
            <person name="Piumi F."/>
            <person name="Ruiz-Duenas F.J."/>
            <person name="Martinez A.T."/>
            <person name="Grigoriev I.V."/>
            <person name="Riley R."/>
            <person name="Lipzen A."/>
            <person name="Berrin J.G."/>
            <person name="Master E.R."/>
            <person name="Rosso M.N."/>
        </authorList>
    </citation>
    <scope>NUCLEOTIDE SEQUENCE [LARGE SCALE GENOMIC DNA]</scope>
    <source>
        <strain evidence="6 7">BRFM310</strain>
    </source>
</reference>
<dbReference type="EMBL" id="KZ084102">
    <property type="protein sequence ID" value="OSD03004.1"/>
    <property type="molecule type" value="Genomic_DNA"/>
</dbReference>
<feature type="non-terminal residue" evidence="6">
    <location>
        <position position="1"/>
    </location>
</feature>
<evidence type="ECO:0000313" key="6">
    <source>
        <dbReference type="EMBL" id="OSD03004.1"/>
    </source>
</evidence>
<dbReference type="Proteomes" id="UP000193067">
    <property type="component" value="Unassembled WGS sequence"/>
</dbReference>
<dbReference type="Pfam" id="PF07738">
    <property type="entry name" value="Sad1_UNC"/>
    <property type="match status" value="2"/>
</dbReference>
<dbReference type="InterPro" id="IPR012919">
    <property type="entry name" value="SUN_dom"/>
</dbReference>
<dbReference type="OrthoDB" id="342281at2759"/>
<dbReference type="InterPro" id="IPR045119">
    <property type="entry name" value="SUN1-5"/>
</dbReference>
<keyword evidence="2" id="KW-0812">Transmembrane</keyword>
<dbReference type="PANTHER" id="PTHR12911">
    <property type="entry name" value="SAD1/UNC-84-LIKE PROTEIN-RELATED"/>
    <property type="match status" value="1"/>
</dbReference>
<sequence length="215" mass="23984">DCEPTSLPALVERAARAASQDLVGLPDHALFAHGGRIVDELTSARHGKKIPTTYTLHPPEIVLNEDMRIGSCWLVPQTHAQIAVVIPRFLYPTNITIDHVSRAISLDPGQAPRHMRLWGLLEDPRNRESYRSIVDTPSRTAAPVEIPTAPPISRGHEYALLAEFEYDIYAPTPIQTFQTDPRILSSPIYFGLIVLEIIDNWGGDAICLYRLRIHG</sequence>
<dbReference type="AlphaFoldDB" id="A0A1Y2IQU6"/>
<name>A0A1Y2IQU6_TRAC3</name>
<evidence type="ECO:0000256" key="2">
    <source>
        <dbReference type="ARBA" id="ARBA00022692"/>
    </source>
</evidence>
<protein>
    <recommendedName>
        <fullName evidence="5">SUN domain-containing protein</fullName>
    </recommendedName>
</protein>
<keyword evidence="7" id="KW-1185">Reference proteome</keyword>
<gene>
    <name evidence="6" type="ORF">PYCCODRAFT_1349687</name>
</gene>
<feature type="non-terminal residue" evidence="6">
    <location>
        <position position="215"/>
    </location>
</feature>
<feature type="domain" description="SUN" evidence="5">
    <location>
        <begin position="26"/>
        <end position="215"/>
    </location>
</feature>
<dbReference type="PROSITE" id="PS51469">
    <property type="entry name" value="SUN"/>
    <property type="match status" value="1"/>
</dbReference>
<dbReference type="GO" id="GO:0043495">
    <property type="term" value="F:protein-membrane adaptor activity"/>
    <property type="evidence" value="ECO:0007669"/>
    <property type="project" value="TreeGrafter"/>
</dbReference>
<dbReference type="STRING" id="1353009.A0A1Y2IQU6"/>
<dbReference type="GO" id="GO:0034993">
    <property type="term" value="C:meiotic nuclear membrane microtubule tethering complex"/>
    <property type="evidence" value="ECO:0007669"/>
    <property type="project" value="TreeGrafter"/>
</dbReference>
<accession>A0A1Y2IQU6</accession>
<proteinExistence type="predicted"/>
<organism evidence="6 7">
    <name type="scientific">Trametes coccinea (strain BRFM310)</name>
    <name type="common">Pycnoporus coccineus</name>
    <dbReference type="NCBI Taxonomy" id="1353009"/>
    <lineage>
        <taxon>Eukaryota</taxon>
        <taxon>Fungi</taxon>
        <taxon>Dikarya</taxon>
        <taxon>Basidiomycota</taxon>
        <taxon>Agaricomycotina</taxon>
        <taxon>Agaricomycetes</taxon>
        <taxon>Polyporales</taxon>
        <taxon>Polyporaceae</taxon>
        <taxon>Trametes</taxon>
    </lineage>
</organism>
<keyword evidence="3" id="KW-1133">Transmembrane helix</keyword>
<evidence type="ECO:0000256" key="1">
    <source>
        <dbReference type="ARBA" id="ARBA00004370"/>
    </source>
</evidence>
<dbReference type="PANTHER" id="PTHR12911:SF8">
    <property type="entry name" value="KLAROID PROTEIN-RELATED"/>
    <property type="match status" value="1"/>
</dbReference>
<keyword evidence="4" id="KW-0472">Membrane</keyword>
<evidence type="ECO:0000256" key="3">
    <source>
        <dbReference type="ARBA" id="ARBA00022989"/>
    </source>
</evidence>
<comment type="subcellular location">
    <subcellularLocation>
        <location evidence="1">Membrane</location>
    </subcellularLocation>
</comment>
<dbReference type="Gene3D" id="2.60.120.260">
    <property type="entry name" value="Galactose-binding domain-like"/>
    <property type="match status" value="1"/>
</dbReference>
<evidence type="ECO:0000313" key="7">
    <source>
        <dbReference type="Proteomes" id="UP000193067"/>
    </source>
</evidence>
<evidence type="ECO:0000259" key="5">
    <source>
        <dbReference type="PROSITE" id="PS51469"/>
    </source>
</evidence>